<accession>A0AAP5Q7Y3</accession>
<organism evidence="1 2">
    <name type="scientific">Paraburkholderia fungorum</name>
    <dbReference type="NCBI Taxonomy" id="134537"/>
    <lineage>
        <taxon>Bacteria</taxon>
        <taxon>Pseudomonadati</taxon>
        <taxon>Pseudomonadota</taxon>
        <taxon>Betaproteobacteria</taxon>
        <taxon>Burkholderiales</taxon>
        <taxon>Burkholderiaceae</taxon>
        <taxon>Paraburkholderia</taxon>
    </lineage>
</organism>
<gene>
    <name evidence="1" type="ORF">ParKJ_15180</name>
</gene>
<dbReference type="AlphaFoldDB" id="A0AAP5Q7Y3"/>
<evidence type="ECO:0000313" key="1">
    <source>
        <dbReference type="EMBL" id="MDT8838758.1"/>
    </source>
</evidence>
<reference evidence="1" key="1">
    <citation type="submission" date="2022-08" db="EMBL/GenBank/DDBJ databases">
        <authorList>
            <person name="Kim S.-J."/>
        </authorList>
    </citation>
    <scope>NUCLEOTIDE SEQUENCE</scope>
    <source>
        <strain evidence="1">KJ</strain>
    </source>
</reference>
<dbReference type="Proteomes" id="UP001246473">
    <property type="component" value="Unassembled WGS sequence"/>
</dbReference>
<comment type="caution">
    <text evidence="1">The sequence shown here is derived from an EMBL/GenBank/DDBJ whole genome shotgun (WGS) entry which is preliminary data.</text>
</comment>
<protein>
    <submittedName>
        <fullName evidence="1">Uncharacterized protein</fullName>
    </submittedName>
</protein>
<dbReference type="RefSeq" id="WP_106355714.1">
    <property type="nucleotide sequence ID" value="NZ_JAHNIZ010000015.1"/>
</dbReference>
<dbReference type="EMBL" id="JANSLM010000004">
    <property type="protein sequence ID" value="MDT8838758.1"/>
    <property type="molecule type" value="Genomic_DNA"/>
</dbReference>
<evidence type="ECO:0000313" key="2">
    <source>
        <dbReference type="Proteomes" id="UP001246473"/>
    </source>
</evidence>
<name>A0AAP5Q7Y3_9BURK</name>
<sequence length="82" mass="9181">MSAWEAVGVVAEGQQISISGLNPWFFDWTRSSEPPVELPHPQYQTQRHLMRVFEIASEARTVRFAAAEVSAGVWAFYKAGAQ</sequence>
<proteinExistence type="predicted"/>